<sequence>MDSTSVSLLRRLRAPDESSAWQRFVDLYAPLIFYWGKKQGLGVEDAADLVQEVMATLVEKLPQFQYDPQRRFRGWLRTITRNKANDLHRRNKTLPETGREESLQDALAVGDDLFEEAEYGRFIIRQAMLLIQNEFPAHYWQACWKQIVDGLSAAQTARDLKISLTAARVAKYRVLNHLRNELEGLLE</sequence>
<keyword evidence="4" id="KW-0804">Transcription</keyword>
<dbReference type="OrthoDB" id="258490at2"/>
<dbReference type="EMBL" id="CP036433">
    <property type="protein sequence ID" value="QDU94038.1"/>
    <property type="molecule type" value="Genomic_DNA"/>
</dbReference>
<protein>
    <submittedName>
        <fullName evidence="6">ECF RNA polymerase sigma factor SigD</fullName>
    </submittedName>
</protein>
<dbReference type="SUPFAM" id="SSF88946">
    <property type="entry name" value="Sigma2 domain of RNA polymerase sigma factors"/>
    <property type="match status" value="1"/>
</dbReference>
<dbReference type="NCBIfam" id="TIGR02937">
    <property type="entry name" value="sigma70-ECF"/>
    <property type="match status" value="1"/>
</dbReference>
<evidence type="ECO:0000259" key="5">
    <source>
        <dbReference type="Pfam" id="PF04542"/>
    </source>
</evidence>
<reference evidence="6 7" key="1">
    <citation type="submission" date="2019-02" db="EMBL/GenBank/DDBJ databases">
        <title>Deep-cultivation of Planctomycetes and their phenomic and genomic characterization uncovers novel biology.</title>
        <authorList>
            <person name="Wiegand S."/>
            <person name="Jogler M."/>
            <person name="Boedeker C."/>
            <person name="Pinto D."/>
            <person name="Vollmers J."/>
            <person name="Rivas-Marin E."/>
            <person name="Kohn T."/>
            <person name="Peeters S.H."/>
            <person name="Heuer A."/>
            <person name="Rast P."/>
            <person name="Oberbeckmann S."/>
            <person name="Bunk B."/>
            <person name="Jeske O."/>
            <person name="Meyerdierks A."/>
            <person name="Storesund J.E."/>
            <person name="Kallscheuer N."/>
            <person name="Luecker S."/>
            <person name="Lage O.M."/>
            <person name="Pohl T."/>
            <person name="Merkel B.J."/>
            <person name="Hornburger P."/>
            <person name="Mueller R.-W."/>
            <person name="Bruemmer F."/>
            <person name="Labrenz M."/>
            <person name="Spormann A.M."/>
            <person name="Op den Camp H."/>
            <person name="Overmann J."/>
            <person name="Amann R."/>
            <person name="Jetten M.S.M."/>
            <person name="Mascher T."/>
            <person name="Medema M.H."/>
            <person name="Devos D.P."/>
            <person name="Kaster A.-K."/>
            <person name="Ovreas L."/>
            <person name="Rohde M."/>
            <person name="Galperin M.Y."/>
            <person name="Jogler C."/>
        </authorList>
    </citation>
    <scope>NUCLEOTIDE SEQUENCE [LARGE SCALE GENOMIC DNA]</scope>
    <source>
        <strain evidence="6 7">Pla85_3_4</strain>
    </source>
</reference>
<feature type="domain" description="RNA polymerase sigma-70 region 2" evidence="5">
    <location>
        <begin position="25"/>
        <end position="92"/>
    </location>
</feature>
<dbReference type="InterPro" id="IPR007627">
    <property type="entry name" value="RNA_pol_sigma70_r2"/>
</dbReference>
<evidence type="ECO:0000256" key="4">
    <source>
        <dbReference type="ARBA" id="ARBA00023163"/>
    </source>
</evidence>
<dbReference type="KEGG" id="lcre:Pla8534_18240"/>
<dbReference type="PANTHER" id="PTHR43133:SF8">
    <property type="entry name" value="RNA POLYMERASE SIGMA FACTOR HI_1459-RELATED"/>
    <property type="match status" value="1"/>
</dbReference>
<dbReference type="Pfam" id="PF04542">
    <property type="entry name" value="Sigma70_r2"/>
    <property type="match status" value="1"/>
</dbReference>
<dbReference type="GO" id="GO:0003677">
    <property type="term" value="F:DNA binding"/>
    <property type="evidence" value="ECO:0007669"/>
    <property type="project" value="UniProtKB-KW"/>
</dbReference>
<dbReference type="PANTHER" id="PTHR43133">
    <property type="entry name" value="RNA POLYMERASE ECF-TYPE SIGMA FACTO"/>
    <property type="match status" value="1"/>
</dbReference>
<keyword evidence="3" id="KW-0238">DNA-binding</keyword>
<keyword evidence="1" id="KW-0805">Transcription regulation</keyword>
<proteinExistence type="predicted"/>
<evidence type="ECO:0000256" key="2">
    <source>
        <dbReference type="ARBA" id="ARBA00023082"/>
    </source>
</evidence>
<dbReference type="InterPro" id="IPR039425">
    <property type="entry name" value="RNA_pol_sigma-70-like"/>
</dbReference>
<dbReference type="InterPro" id="IPR013325">
    <property type="entry name" value="RNA_pol_sigma_r2"/>
</dbReference>
<dbReference type="GO" id="GO:0016987">
    <property type="term" value="F:sigma factor activity"/>
    <property type="evidence" value="ECO:0007669"/>
    <property type="project" value="UniProtKB-KW"/>
</dbReference>
<accession>A0A518DQC7</accession>
<evidence type="ECO:0000256" key="3">
    <source>
        <dbReference type="ARBA" id="ARBA00023125"/>
    </source>
</evidence>
<dbReference type="AlphaFoldDB" id="A0A518DQC7"/>
<keyword evidence="7" id="KW-1185">Reference proteome</keyword>
<evidence type="ECO:0000313" key="7">
    <source>
        <dbReference type="Proteomes" id="UP000317648"/>
    </source>
</evidence>
<keyword evidence="2" id="KW-0731">Sigma factor</keyword>
<name>A0A518DQC7_9BACT</name>
<gene>
    <name evidence="6" type="primary">sigD_2</name>
    <name evidence="6" type="ORF">Pla8534_18240</name>
</gene>
<evidence type="ECO:0000256" key="1">
    <source>
        <dbReference type="ARBA" id="ARBA00023015"/>
    </source>
</evidence>
<organism evidence="6 7">
    <name type="scientific">Lignipirellula cremea</name>
    <dbReference type="NCBI Taxonomy" id="2528010"/>
    <lineage>
        <taxon>Bacteria</taxon>
        <taxon>Pseudomonadati</taxon>
        <taxon>Planctomycetota</taxon>
        <taxon>Planctomycetia</taxon>
        <taxon>Pirellulales</taxon>
        <taxon>Pirellulaceae</taxon>
        <taxon>Lignipirellula</taxon>
    </lineage>
</organism>
<dbReference type="Gene3D" id="1.10.1740.10">
    <property type="match status" value="1"/>
</dbReference>
<dbReference type="GO" id="GO:0006352">
    <property type="term" value="P:DNA-templated transcription initiation"/>
    <property type="evidence" value="ECO:0007669"/>
    <property type="project" value="InterPro"/>
</dbReference>
<dbReference type="InterPro" id="IPR014284">
    <property type="entry name" value="RNA_pol_sigma-70_dom"/>
</dbReference>
<dbReference type="Proteomes" id="UP000317648">
    <property type="component" value="Chromosome"/>
</dbReference>
<dbReference type="RefSeq" id="WP_145051761.1">
    <property type="nucleotide sequence ID" value="NZ_CP036433.1"/>
</dbReference>
<evidence type="ECO:0000313" key="6">
    <source>
        <dbReference type="EMBL" id="QDU94038.1"/>
    </source>
</evidence>